<dbReference type="SUPFAM" id="SSF53383">
    <property type="entry name" value="PLP-dependent transferases"/>
    <property type="match status" value="1"/>
</dbReference>
<evidence type="ECO:0000256" key="6">
    <source>
        <dbReference type="ARBA" id="ARBA00022898"/>
    </source>
</evidence>
<feature type="binding site" evidence="8">
    <location>
        <position position="358"/>
    </location>
    <ligand>
        <name>substrate</name>
    </ligand>
</feature>
<feature type="binding site" evidence="8">
    <location>
        <position position="211"/>
    </location>
    <ligand>
        <name>pyridoxal 5'-phosphate</name>
        <dbReference type="ChEBI" id="CHEBI:597326"/>
    </ligand>
</feature>
<dbReference type="InterPro" id="IPR004839">
    <property type="entry name" value="Aminotransferase_I/II_large"/>
</dbReference>
<feature type="binding site" evidence="8">
    <location>
        <position position="239"/>
    </location>
    <ligand>
        <name>pyridoxal 5'-phosphate</name>
        <dbReference type="ChEBI" id="CHEBI:597326"/>
    </ligand>
</feature>
<dbReference type="InterPro" id="IPR050087">
    <property type="entry name" value="AON_synthase_class-II"/>
</dbReference>
<reference evidence="11 12" key="1">
    <citation type="submission" date="2018-03" db="EMBL/GenBank/DDBJ databases">
        <title>Whole genome analyses suggest that Burkholderia sensu lato contains two further novel genera in the rhizoxinica-symbiotica group Mycetohabitans gen. nov., and Trinickia gen. nov.: implications for the evolution of diazotrophy and nodulation in the Burkholderiaceae.</title>
        <authorList>
            <person name="Estrada De Los Santos P."/>
            <person name="Palmer M."/>
            <person name="Chavez-Ramirez B."/>
            <person name="Steenkamp E.T."/>
            <person name="Hirsch A.M."/>
            <person name="Manyaka P."/>
            <person name="Maluk M."/>
            <person name="Lafos M."/>
            <person name="Crook M."/>
            <person name="Gross E."/>
            <person name="Simon M.F."/>
            <person name="Bueno Dos Reis Junior F."/>
            <person name="Poole P.S."/>
            <person name="Venter S.N."/>
            <person name="James E.K."/>
        </authorList>
    </citation>
    <scope>NUCLEOTIDE SEQUENCE [LARGE SCALE GENOMIC DNA]</scope>
    <source>
        <strain evidence="11 12">JPY-366</strain>
    </source>
</reference>
<dbReference type="InterPro" id="IPR015422">
    <property type="entry name" value="PyrdxlP-dep_Trfase_small"/>
</dbReference>
<dbReference type="Gene3D" id="3.90.1150.10">
    <property type="entry name" value="Aspartate Aminotransferase, domain 1"/>
    <property type="match status" value="1"/>
</dbReference>
<dbReference type="AlphaFoldDB" id="A0A2T3XXY9"/>
<dbReference type="InterPro" id="IPR004723">
    <property type="entry name" value="AONS_Archaea/Proteobacteria"/>
</dbReference>
<evidence type="ECO:0000313" key="12">
    <source>
        <dbReference type="Proteomes" id="UP000240638"/>
    </source>
</evidence>
<comment type="catalytic activity">
    <reaction evidence="7 8">
        <text>6-carboxyhexanoyl-[ACP] + L-alanine + H(+) = (8S)-8-amino-7-oxononanoate + holo-[ACP] + CO2</text>
        <dbReference type="Rhea" id="RHEA:42288"/>
        <dbReference type="Rhea" id="RHEA-COMP:9685"/>
        <dbReference type="Rhea" id="RHEA-COMP:9955"/>
        <dbReference type="ChEBI" id="CHEBI:15378"/>
        <dbReference type="ChEBI" id="CHEBI:16526"/>
        <dbReference type="ChEBI" id="CHEBI:57972"/>
        <dbReference type="ChEBI" id="CHEBI:64479"/>
        <dbReference type="ChEBI" id="CHEBI:78846"/>
        <dbReference type="ChEBI" id="CHEBI:149468"/>
        <dbReference type="EC" id="2.3.1.47"/>
    </reaction>
</comment>
<dbReference type="GO" id="GO:0009102">
    <property type="term" value="P:biotin biosynthetic process"/>
    <property type="evidence" value="ECO:0007669"/>
    <property type="project" value="UniProtKB-UniRule"/>
</dbReference>
<protein>
    <recommendedName>
        <fullName evidence="8">8-amino-7-oxononanoate synthase</fullName>
        <shortName evidence="8">AONS</shortName>
        <ecNumber evidence="8">2.3.1.47</ecNumber>
    </recommendedName>
    <alternativeName>
        <fullName evidence="8">7-keto-8-amino-pelargonic acid synthase</fullName>
        <shortName evidence="8">7-KAP synthase</shortName>
        <shortName evidence="8">KAPA synthase</shortName>
    </alternativeName>
    <alternativeName>
        <fullName evidence="8">8-amino-7-ketopelargonate synthase</fullName>
    </alternativeName>
</protein>
<feature type="domain" description="Aminotransferase class I/classII large" evidence="10">
    <location>
        <begin position="40"/>
        <end position="382"/>
    </location>
</feature>
<dbReference type="RefSeq" id="WP_107150170.1">
    <property type="nucleotide sequence ID" value="NZ_PYUC01000003.1"/>
</dbReference>
<comment type="similarity">
    <text evidence="8">Belongs to the class-II pyridoxal-phosphate-dependent aminotransferase family. BioF subfamily.</text>
</comment>
<keyword evidence="6 8" id="KW-0663">Pyridoxal phosphate</keyword>
<proteinExistence type="inferred from homology"/>
<keyword evidence="4 8" id="KW-0808">Transferase</keyword>
<comment type="cofactor">
    <cofactor evidence="1 8 9">
        <name>pyridoxal 5'-phosphate</name>
        <dbReference type="ChEBI" id="CHEBI:597326"/>
    </cofactor>
</comment>
<dbReference type="HAMAP" id="MF_01693">
    <property type="entry name" value="BioF_aminotrans_2"/>
    <property type="match status" value="1"/>
</dbReference>
<comment type="pathway">
    <text evidence="2 8">Cofactor biosynthesis; biotin biosynthesis.</text>
</comment>
<evidence type="ECO:0000256" key="7">
    <source>
        <dbReference type="ARBA" id="ARBA00047715"/>
    </source>
</evidence>
<name>A0A2T3XXY9_9BURK</name>
<keyword evidence="5 8" id="KW-0093">Biotin biosynthesis</keyword>
<comment type="caution">
    <text evidence="11">The sequence shown here is derived from an EMBL/GenBank/DDBJ whole genome shotgun (WGS) entry which is preliminary data.</text>
</comment>
<dbReference type="GO" id="GO:0008710">
    <property type="term" value="F:8-amino-7-oxononanoate synthase activity"/>
    <property type="evidence" value="ECO:0007669"/>
    <property type="project" value="UniProtKB-UniRule"/>
</dbReference>
<feature type="binding site" evidence="8">
    <location>
        <position position="137"/>
    </location>
    <ligand>
        <name>substrate</name>
    </ligand>
</feature>
<organism evidence="11 12">
    <name type="scientific">Trinickia symbiotica</name>
    <dbReference type="NCBI Taxonomy" id="863227"/>
    <lineage>
        <taxon>Bacteria</taxon>
        <taxon>Pseudomonadati</taxon>
        <taxon>Pseudomonadota</taxon>
        <taxon>Betaproteobacteria</taxon>
        <taxon>Burkholderiales</taxon>
        <taxon>Burkholderiaceae</taxon>
        <taxon>Trinickia</taxon>
    </lineage>
</organism>
<dbReference type="NCBIfam" id="TIGR00858">
    <property type="entry name" value="bioF"/>
    <property type="match status" value="1"/>
</dbReference>
<dbReference type="EC" id="2.3.1.47" evidence="8"/>
<feature type="binding site" evidence="8">
    <location>
        <begin position="112"/>
        <end position="113"/>
    </location>
    <ligand>
        <name>pyridoxal 5'-phosphate</name>
        <dbReference type="ChEBI" id="CHEBI:597326"/>
    </ligand>
</feature>
<dbReference type="Proteomes" id="UP000240638">
    <property type="component" value="Unassembled WGS sequence"/>
</dbReference>
<accession>A0A2T3XXY9</accession>
<dbReference type="PANTHER" id="PTHR13693">
    <property type="entry name" value="CLASS II AMINOTRANSFERASE/8-AMINO-7-OXONONANOATE SYNTHASE"/>
    <property type="match status" value="1"/>
</dbReference>
<evidence type="ECO:0000256" key="3">
    <source>
        <dbReference type="ARBA" id="ARBA00011738"/>
    </source>
</evidence>
<feature type="modified residue" description="N6-(pyridoxal phosphate)lysine" evidence="8 9">
    <location>
        <position position="242"/>
    </location>
</feature>
<dbReference type="InterPro" id="IPR022834">
    <property type="entry name" value="AONS_Proteobacteria"/>
</dbReference>
<evidence type="ECO:0000256" key="9">
    <source>
        <dbReference type="PIRSR" id="PIRSR604723-51"/>
    </source>
</evidence>
<evidence type="ECO:0000256" key="2">
    <source>
        <dbReference type="ARBA" id="ARBA00004746"/>
    </source>
</evidence>
<evidence type="ECO:0000313" key="11">
    <source>
        <dbReference type="EMBL" id="PTB21375.1"/>
    </source>
</evidence>
<dbReference type="EMBL" id="PYUC01000003">
    <property type="protein sequence ID" value="PTB21375.1"/>
    <property type="molecule type" value="Genomic_DNA"/>
</dbReference>
<dbReference type="Gene3D" id="3.40.640.10">
    <property type="entry name" value="Type I PLP-dependent aspartate aminotransferase-like (Major domain)"/>
    <property type="match status" value="1"/>
</dbReference>
<feature type="binding site" evidence="8">
    <location>
        <position position="21"/>
    </location>
    <ligand>
        <name>substrate</name>
    </ligand>
</feature>
<dbReference type="GO" id="GO:0030170">
    <property type="term" value="F:pyridoxal phosphate binding"/>
    <property type="evidence" value="ECO:0007669"/>
    <property type="project" value="UniProtKB-UniRule"/>
</dbReference>
<evidence type="ECO:0000256" key="5">
    <source>
        <dbReference type="ARBA" id="ARBA00022756"/>
    </source>
</evidence>
<dbReference type="Pfam" id="PF00155">
    <property type="entry name" value="Aminotran_1_2"/>
    <property type="match status" value="1"/>
</dbReference>
<evidence type="ECO:0000256" key="1">
    <source>
        <dbReference type="ARBA" id="ARBA00001933"/>
    </source>
</evidence>
<evidence type="ECO:0000259" key="10">
    <source>
        <dbReference type="Pfam" id="PF00155"/>
    </source>
</evidence>
<dbReference type="UniPathway" id="UPA00078"/>
<evidence type="ECO:0000256" key="4">
    <source>
        <dbReference type="ARBA" id="ARBA00022679"/>
    </source>
</evidence>
<gene>
    <name evidence="8 11" type="primary">bioF</name>
    <name evidence="11" type="ORF">C9I57_06865</name>
</gene>
<feature type="binding site" evidence="8">
    <location>
        <position position="183"/>
    </location>
    <ligand>
        <name>pyridoxal 5'-phosphate</name>
        <dbReference type="ChEBI" id="CHEBI:597326"/>
    </ligand>
</feature>
<dbReference type="InterPro" id="IPR015421">
    <property type="entry name" value="PyrdxlP-dep_Trfase_major"/>
</dbReference>
<dbReference type="InterPro" id="IPR015424">
    <property type="entry name" value="PyrdxlP-dep_Trfase"/>
</dbReference>
<dbReference type="PANTHER" id="PTHR13693:SF100">
    <property type="entry name" value="8-AMINO-7-OXONONANOATE SYNTHASE"/>
    <property type="match status" value="1"/>
</dbReference>
<comment type="function">
    <text evidence="8">Catalyzes the decarboxylative condensation of pimeloyl-[acyl-carrier protein] and L-alanine to produce 8-amino-7-oxononanoate (AON), [acyl-carrier protein], and carbon dioxide.</text>
</comment>
<evidence type="ECO:0000256" key="8">
    <source>
        <dbReference type="HAMAP-Rule" id="MF_01693"/>
    </source>
</evidence>
<sequence length="395" mass="41544">MHLLDSLREGLADLDARGLTRRRRTAGTPCGAHMRVDGREIVGFASNDYLGLASHPKLTAALAEGARRYGAGSGGSHLLGGHSHAHAQLEDDLAAFCGGFVDAPRALSFSTGYMANLAVLTTLAGRDTTLFSDALNHASLIDGARLSRADVQIYPHGDTAALAAMLEASDSSAKLIVTDGVFSMDGDIAPLARLLALAERHGAWLVVDDAHGFGVLGPQGRGVLAEHALRSPHFVYVCTLGKAAGVAGAAIVAHETVIEWLVQRARPYIFTTAAPPAVAHAVSASLELIGSDEGDTRRAHLATLIERTRAMLRRTRWQPVDSQTAIQPLVIGDNEATLALAARFDAEGLWVPAIRPPTVPAGTSRLRISLSAAHSLDDLARLEAALCRIDEGGQA</sequence>
<comment type="subunit">
    <text evidence="3 8">Homodimer.</text>
</comment>